<feature type="region of interest" description="Disordered" evidence="1">
    <location>
        <begin position="320"/>
        <end position="416"/>
    </location>
</feature>
<feature type="compositionally biased region" description="Low complexity" evidence="1">
    <location>
        <begin position="250"/>
        <end position="262"/>
    </location>
</feature>
<feature type="region of interest" description="Disordered" evidence="1">
    <location>
        <begin position="211"/>
        <end position="277"/>
    </location>
</feature>
<accession>A0A0F7SQP1</accession>
<organism evidence="2">
    <name type="scientific">Phaffia rhodozyma</name>
    <name type="common">Yeast</name>
    <name type="synonym">Xanthophyllomyces dendrorhous</name>
    <dbReference type="NCBI Taxonomy" id="264483"/>
    <lineage>
        <taxon>Eukaryota</taxon>
        <taxon>Fungi</taxon>
        <taxon>Dikarya</taxon>
        <taxon>Basidiomycota</taxon>
        <taxon>Agaricomycotina</taxon>
        <taxon>Tremellomycetes</taxon>
        <taxon>Cystofilobasidiales</taxon>
        <taxon>Mrakiaceae</taxon>
        <taxon>Phaffia</taxon>
    </lineage>
</organism>
<dbReference type="AlphaFoldDB" id="A0A0F7SQP1"/>
<protein>
    <submittedName>
        <fullName evidence="2">Uncharacterized protein</fullName>
    </submittedName>
</protein>
<name>A0A0F7SQP1_PHARH</name>
<feature type="compositionally biased region" description="Polar residues" evidence="1">
    <location>
        <begin position="389"/>
        <end position="416"/>
    </location>
</feature>
<sequence>MSSFPFAPLDGLSQSIHQEIRPYSGAPLISREFIFRSISKQDIGWVVQVLEMNNEEDELVCWEGGYRVGKPLDELSEKIPDYNAAAFSERMASLIRAGYVHLTGLHLSKENTFELRISDPQRGFRDFVIDLNRKLSGVSAIAFEFLADLGPKSCVNGCAPDILTKPMIRSSPTPEISSIPTSPTQYKILQEELVRSKATIARYQQSIAESSGMVASAGIDSRTRKPLKRAQQLVAHPHSKRSRALPPPSSSSARSNPSSKSSQQVFQPFDTDTSEDIDIEVDSSRAIGSSRKRASRVKREEDENLSSAIYTSRSHVIKTSRALPKASHPAFDSAGSSADDSDTIFGKPAQTSSKILTPSVKRPCFDETKRTKSMEARKIKPGASDDSCTEGSDSEQTIPTSSLLIPTQTSDFDPQSIAQTSDKVLLSSAEHSRLDSDTDLDI</sequence>
<proteinExistence type="predicted"/>
<dbReference type="EMBL" id="LN483157">
    <property type="protein sequence ID" value="CED83756.1"/>
    <property type="molecule type" value="Genomic_DNA"/>
</dbReference>
<evidence type="ECO:0000256" key="1">
    <source>
        <dbReference type="SAM" id="MobiDB-lite"/>
    </source>
</evidence>
<reference evidence="2" key="1">
    <citation type="submission" date="2014-08" db="EMBL/GenBank/DDBJ databases">
        <authorList>
            <person name="Sharma Rahul"/>
            <person name="Thines Marco"/>
        </authorList>
    </citation>
    <scope>NUCLEOTIDE SEQUENCE</scope>
</reference>
<feature type="region of interest" description="Disordered" evidence="1">
    <location>
        <begin position="423"/>
        <end position="442"/>
    </location>
</feature>
<feature type="compositionally biased region" description="Basic and acidic residues" evidence="1">
    <location>
        <begin position="363"/>
        <end position="378"/>
    </location>
</feature>
<evidence type="ECO:0000313" key="2">
    <source>
        <dbReference type="EMBL" id="CED83756.1"/>
    </source>
</evidence>